<dbReference type="SUPFAM" id="SSF52540">
    <property type="entry name" value="P-loop containing nucleoside triphosphate hydrolases"/>
    <property type="match status" value="2"/>
</dbReference>
<dbReference type="Proteomes" id="UP000198976">
    <property type="component" value="Chromosome I"/>
</dbReference>
<dbReference type="InterPro" id="IPR010285">
    <property type="entry name" value="DNA_helicase_pif1-like_DEAD"/>
</dbReference>
<sequence>MSTPPIEITDEFRRALDMLEAGRSLFLTGNAGTGKSTLIRYFMASTERKVVVAAPTGVAALNVDGYTLHRLFSFTPHTTIDDVRNGTYKPSRFSRTLASIDTLIIDEASMVRADLLDKVCLALEKYGPHPGEPLGGVQLVLVGDLYQLPPVVNTGEEDYFASAFGTPYFFSASAYSAERFPTVNLTKVFRQLGDSQMTQMLNAIRSGRMTRSITSVLNSKVNHDFTPPEDEFWLTLATTNRIVGARNRRHLDDLPTPLIQCHGAQSGNLDKFEPPTDPVLSFKVGAQVMMLTNDPADRWVNGSLGRVVGIDGIGGADGIDQAASDPITAGTVPDTAPTVPGRVPTFDPTAATAATDSIECSVDDDIEVLVELRDGSTVSVEPHAWEITHPTVEGGVLRHSVVGSFTQMPFKLAWAITIHKSQGQTLDRAVIDLSGGTFAAGQLYVALSRCRSLDGLVLTRPIYPRDVKIDHRIRSFLADTTGLPTGRRAYCGALTCGHGDGFIRPLEIAFTFDEGAPLTSLINPTRDIGDAAATYDIRAADLQVAPRLADIWPAVEERISGHTLVAQAHDDMLRIWDDELKRTGIVAPLESVLTVQVPQSTASALTRAEKLRDAAHAADASLPERAPAYTPVDEPRAAWLLPRSPRQIVPYGDPVKVAALIEERVAGLTLGDSAAQLIDDFCRRYAVAINYRTRGEQTTWAQFIEEHSGDAAIPVRVCFTGTAVCDGEVWSREQMENLAHTCGLAVAPNVSKTRCDVLIAADVTSMSGKARNAAKWGKPVYSADEFISWARSVS</sequence>
<dbReference type="EMBL" id="LT629792">
    <property type="protein sequence ID" value="SDU04243.1"/>
    <property type="molecule type" value="Genomic_DNA"/>
</dbReference>
<feature type="domain" description="DNA helicase Pif1-like DEAD-box helicase" evidence="1">
    <location>
        <begin position="19"/>
        <end position="208"/>
    </location>
</feature>
<dbReference type="RefSeq" id="WP_070727740.1">
    <property type="nucleotide sequence ID" value="NZ_LT629792.1"/>
</dbReference>
<dbReference type="InterPro" id="IPR036420">
    <property type="entry name" value="BRCT_dom_sf"/>
</dbReference>
<evidence type="ECO:0000313" key="3">
    <source>
        <dbReference type="Proteomes" id="UP000198976"/>
    </source>
</evidence>
<keyword evidence="3" id="KW-1185">Reference proteome</keyword>
<evidence type="ECO:0000259" key="1">
    <source>
        <dbReference type="Pfam" id="PF05970"/>
    </source>
</evidence>
<name>A0ABY0VAY5_9ACTO</name>
<accession>A0ABY0VAY5</accession>
<dbReference type="Pfam" id="PF05970">
    <property type="entry name" value="PIF1"/>
    <property type="match status" value="1"/>
</dbReference>
<evidence type="ECO:0000313" key="2">
    <source>
        <dbReference type="EMBL" id="SDU04243.1"/>
    </source>
</evidence>
<dbReference type="InterPro" id="IPR027417">
    <property type="entry name" value="P-loop_NTPase"/>
</dbReference>
<gene>
    <name evidence="2" type="ORF">SAMN04489714_1806</name>
</gene>
<organism evidence="2 3">
    <name type="scientific">Schaalia radingae</name>
    <dbReference type="NCBI Taxonomy" id="131110"/>
    <lineage>
        <taxon>Bacteria</taxon>
        <taxon>Bacillati</taxon>
        <taxon>Actinomycetota</taxon>
        <taxon>Actinomycetes</taxon>
        <taxon>Actinomycetales</taxon>
        <taxon>Actinomycetaceae</taxon>
        <taxon>Schaalia</taxon>
    </lineage>
</organism>
<proteinExistence type="predicted"/>
<protein>
    <submittedName>
        <fullName evidence="2">PIF1-like helicase</fullName>
    </submittedName>
</protein>
<reference evidence="2 3" key="1">
    <citation type="submission" date="2016-10" db="EMBL/GenBank/DDBJ databases">
        <authorList>
            <person name="Varghese N."/>
            <person name="Submissions S."/>
        </authorList>
    </citation>
    <scope>NUCLEOTIDE SEQUENCE [LARGE SCALE GENOMIC DNA]</scope>
    <source>
        <strain evidence="2 3">DSM 9169</strain>
    </source>
</reference>
<dbReference type="CDD" id="cd18809">
    <property type="entry name" value="SF1_C_RecD"/>
    <property type="match status" value="1"/>
</dbReference>
<dbReference type="Gene3D" id="3.40.50.10190">
    <property type="entry name" value="BRCT domain"/>
    <property type="match status" value="1"/>
</dbReference>
<dbReference type="PANTHER" id="PTHR47642">
    <property type="entry name" value="ATP-DEPENDENT DNA HELICASE"/>
    <property type="match status" value="1"/>
</dbReference>
<dbReference type="SUPFAM" id="SSF52113">
    <property type="entry name" value="BRCT domain"/>
    <property type="match status" value="1"/>
</dbReference>
<dbReference type="Gene3D" id="3.40.50.300">
    <property type="entry name" value="P-loop containing nucleotide triphosphate hydrolases"/>
    <property type="match status" value="2"/>
</dbReference>
<dbReference type="InterPro" id="IPR051055">
    <property type="entry name" value="PIF1_helicase"/>
</dbReference>